<keyword evidence="5" id="KW-1185">Reference proteome</keyword>
<proteinExistence type="predicted"/>
<dbReference type="GO" id="GO:0033596">
    <property type="term" value="C:TSC1-TSC2 complex"/>
    <property type="evidence" value="ECO:0007669"/>
    <property type="project" value="TreeGrafter"/>
</dbReference>
<feature type="coiled-coil region" evidence="1">
    <location>
        <begin position="188"/>
        <end position="219"/>
    </location>
</feature>
<dbReference type="Proteomes" id="UP000001072">
    <property type="component" value="Unassembled WGS sequence"/>
</dbReference>
<dbReference type="KEGG" id="mlr:MELLADRAFT_104675"/>
<dbReference type="STRING" id="747676.F4RFJ0"/>
<dbReference type="EMBL" id="GL883099">
    <property type="protein sequence ID" value="EGG08816.1"/>
    <property type="molecule type" value="Genomic_DNA"/>
</dbReference>
<feature type="coiled-coil region" evidence="1">
    <location>
        <begin position="697"/>
        <end position="745"/>
    </location>
</feature>
<dbReference type="VEuPathDB" id="FungiDB:MELLADRAFT_104675"/>
<sequence>MSTSGLKDLTSILKTYFSPIRSSKHGRRTGSNRDSNVLISREEDLMSKAELLVTQLGQDEPNQIINVSHGSSGNTVGVTITSTEQALREKTMKGLMGSLMELGQELMNETDQIEKDEDEDERYRLSSTLLVVLEQLYTDKRARELVVKKLKFDLMKFWWSKLLRACLIYYPDQLESQAKSALENLIYNELILEESEAKAKELEREREELDLDRFNQNEIQMDVNSSSNLIKKEIEIIKSNEDIKISEEVFKLYCSCSMKGDDDHSLSKHQPSHESLLQSILLRWGKKEPIDYFNFLNPKIQLSSSVNHPSNATHHRLIALTLFIDMITTWPYAIPKILETNLIQTLLDCLIRSDLNSSSFDPQLIQLIIRSILVIFPRSPTSFDRYLIELLIGFGQSVIWLSKVSADESLRLSVLDYFNLLYGLFPFHFLQFLQSPTSFLKSIIEQRQEQQIVSPLSLSPSPSTSTPTSSFQPSYQHHQYLNLKLDHNLIKQFTIPLLIQHRLCPALIESNLSTERTHIANQLKLFESAELIQKCEQNLIISSLINHQLSNPPLDSLSQAIKHTLGLDPTPSRTRTTSLPADLKSSNHPASSQPIKPINQLCQRSNQELRTQTLILKSQLNIELYLKQQHLQQMGTLHKQNILETGLEAEISNLHTINRELRRKLEIIEQADSNKLEQDLKHKTNTNNYHQLIKDRTARYREEKIELSEEKKQLLNKINVLENLLECQSNELKKVETEAHGLRNELKLTEPKLESLDELQAKNEALTKALLTWYFLATLVYLVYVKLTPKFLFIYIFYVKQRDDDLRRFRESRKQIDVLRGEWKKFESLANRAELDNQALKLQLKQQSEQNQRLEALLEATKSKNEQEKTKPDRIDREVIENLEEELRLSEEKNLKLQIELHDLKTQRRESREVEEDRSPDIV</sequence>
<dbReference type="GO" id="GO:0032007">
    <property type="term" value="P:negative regulation of TOR signaling"/>
    <property type="evidence" value="ECO:0007669"/>
    <property type="project" value="TreeGrafter"/>
</dbReference>
<dbReference type="HOGENOM" id="CLU_316187_0_0_1"/>
<keyword evidence="3" id="KW-0472">Membrane</keyword>
<evidence type="ECO:0000313" key="4">
    <source>
        <dbReference type="EMBL" id="EGG08816.1"/>
    </source>
</evidence>
<keyword evidence="3" id="KW-1133">Transmembrane helix</keyword>
<dbReference type="eggNOG" id="ENOG502QQPT">
    <property type="taxonomic scope" value="Eukaryota"/>
</dbReference>
<feature type="compositionally biased region" description="Polar residues" evidence="2">
    <location>
        <begin position="584"/>
        <end position="596"/>
    </location>
</feature>
<dbReference type="InterPro" id="IPR007483">
    <property type="entry name" value="Hamartin"/>
</dbReference>
<keyword evidence="1" id="KW-0175">Coiled coil</keyword>
<reference evidence="5" key="1">
    <citation type="journal article" date="2011" name="Proc. Natl. Acad. Sci. U.S.A.">
        <title>Obligate biotrophy features unraveled by the genomic analysis of rust fungi.</title>
        <authorList>
            <person name="Duplessis S."/>
            <person name="Cuomo C.A."/>
            <person name="Lin Y.-C."/>
            <person name="Aerts A."/>
            <person name="Tisserant E."/>
            <person name="Veneault-Fourrey C."/>
            <person name="Joly D.L."/>
            <person name="Hacquard S."/>
            <person name="Amselem J."/>
            <person name="Cantarel B.L."/>
            <person name="Chiu R."/>
            <person name="Coutinho P.M."/>
            <person name="Feau N."/>
            <person name="Field M."/>
            <person name="Frey P."/>
            <person name="Gelhaye E."/>
            <person name="Goldberg J."/>
            <person name="Grabherr M.G."/>
            <person name="Kodira C.D."/>
            <person name="Kohler A."/>
            <person name="Kuees U."/>
            <person name="Lindquist E.A."/>
            <person name="Lucas S.M."/>
            <person name="Mago R."/>
            <person name="Mauceli E."/>
            <person name="Morin E."/>
            <person name="Murat C."/>
            <person name="Pangilinan J.L."/>
            <person name="Park R."/>
            <person name="Pearson M."/>
            <person name="Quesneville H."/>
            <person name="Rouhier N."/>
            <person name="Sakthikumar S."/>
            <person name="Salamov A.A."/>
            <person name="Schmutz J."/>
            <person name="Selles B."/>
            <person name="Shapiro H."/>
            <person name="Tanguay P."/>
            <person name="Tuskan G.A."/>
            <person name="Henrissat B."/>
            <person name="Van de Peer Y."/>
            <person name="Rouze P."/>
            <person name="Ellis J.G."/>
            <person name="Dodds P.N."/>
            <person name="Schein J.E."/>
            <person name="Zhong S."/>
            <person name="Hamelin R.C."/>
            <person name="Grigoriev I.V."/>
            <person name="Szabo L.J."/>
            <person name="Martin F."/>
        </authorList>
    </citation>
    <scope>NUCLEOTIDE SEQUENCE [LARGE SCALE GENOMIC DNA]</scope>
    <source>
        <strain evidence="5">98AG31 / pathotype 3-4-7</strain>
    </source>
</reference>
<dbReference type="GeneID" id="18922366"/>
<evidence type="ECO:0000256" key="3">
    <source>
        <dbReference type="SAM" id="Phobius"/>
    </source>
</evidence>
<feature type="transmembrane region" description="Helical" evidence="3">
    <location>
        <begin position="773"/>
        <end position="798"/>
    </location>
</feature>
<dbReference type="RefSeq" id="XP_007407790.1">
    <property type="nucleotide sequence ID" value="XM_007407728.1"/>
</dbReference>
<dbReference type="AlphaFoldDB" id="F4RFJ0"/>
<feature type="coiled-coil region" evidence="1">
    <location>
        <begin position="830"/>
        <end position="907"/>
    </location>
</feature>
<evidence type="ECO:0000313" key="5">
    <source>
        <dbReference type="Proteomes" id="UP000001072"/>
    </source>
</evidence>
<keyword evidence="3" id="KW-0812">Transmembrane</keyword>
<gene>
    <name evidence="4" type="ORF">MELLADRAFT_104675</name>
</gene>
<evidence type="ECO:0000256" key="1">
    <source>
        <dbReference type="SAM" id="Coils"/>
    </source>
</evidence>
<accession>F4RFJ0</accession>
<organism evidence="5">
    <name type="scientific">Melampsora larici-populina (strain 98AG31 / pathotype 3-4-7)</name>
    <name type="common">Poplar leaf rust fungus</name>
    <dbReference type="NCBI Taxonomy" id="747676"/>
    <lineage>
        <taxon>Eukaryota</taxon>
        <taxon>Fungi</taxon>
        <taxon>Dikarya</taxon>
        <taxon>Basidiomycota</taxon>
        <taxon>Pucciniomycotina</taxon>
        <taxon>Pucciniomycetes</taxon>
        <taxon>Pucciniales</taxon>
        <taxon>Melampsoraceae</taxon>
        <taxon>Melampsora</taxon>
    </lineage>
</organism>
<name>F4RFJ0_MELLP</name>
<feature type="compositionally biased region" description="Low complexity" evidence="2">
    <location>
        <begin position="569"/>
        <end position="578"/>
    </location>
</feature>
<evidence type="ECO:0000256" key="2">
    <source>
        <dbReference type="SAM" id="MobiDB-lite"/>
    </source>
</evidence>
<dbReference type="PANTHER" id="PTHR15154">
    <property type="entry name" value="HAMARTIN"/>
    <property type="match status" value="1"/>
</dbReference>
<dbReference type="PANTHER" id="PTHR15154:SF2">
    <property type="entry name" value="HAMARTIN"/>
    <property type="match status" value="1"/>
</dbReference>
<dbReference type="OrthoDB" id="2505155at2759"/>
<protein>
    <submittedName>
        <fullName evidence="4">Uncharacterized protein</fullName>
    </submittedName>
</protein>
<feature type="region of interest" description="Disordered" evidence="2">
    <location>
        <begin position="565"/>
        <end position="596"/>
    </location>
</feature>
<dbReference type="GO" id="GO:0051726">
    <property type="term" value="P:regulation of cell cycle"/>
    <property type="evidence" value="ECO:0007669"/>
    <property type="project" value="TreeGrafter"/>
</dbReference>
<dbReference type="InParanoid" id="F4RFJ0"/>